<evidence type="ECO:0000259" key="4">
    <source>
        <dbReference type="Pfam" id="PF00171"/>
    </source>
</evidence>
<dbReference type="InterPro" id="IPR016162">
    <property type="entry name" value="Ald_DH_N"/>
</dbReference>
<dbReference type="GO" id="GO:0004777">
    <property type="term" value="F:succinate-semialdehyde dehydrogenase (NAD+) activity"/>
    <property type="evidence" value="ECO:0007669"/>
    <property type="project" value="TreeGrafter"/>
</dbReference>
<feature type="domain" description="Aldehyde dehydrogenase" evidence="4">
    <location>
        <begin position="14"/>
        <end position="261"/>
    </location>
</feature>
<dbReference type="InterPro" id="IPR016161">
    <property type="entry name" value="Ald_DH/histidinol_DH"/>
</dbReference>
<evidence type="ECO:0000256" key="2">
    <source>
        <dbReference type="PROSITE-ProRule" id="PRU10007"/>
    </source>
</evidence>
<keyword evidence="1 3" id="KW-0560">Oxidoreductase</keyword>
<dbReference type="InterPro" id="IPR029510">
    <property type="entry name" value="Ald_DH_CS_GLU"/>
</dbReference>
<evidence type="ECO:0000256" key="3">
    <source>
        <dbReference type="RuleBase" id="RU003345"/>
    </source>
</evidence>
<sequence length="277" mass="29726">MSPPFTPLYIDGAWRPASTGATFQVRNPTSGEVVGTAAAASPKDCADAIRAAAEAFKTWEHTPLSMRRDILLKASEILAAKKDQVVSAAREETATTEDWMWVNYEWPIDQMRDIAAATMLLRGHTGQSVIPGGQVFTHRRAIGVVFSIVPWNAPIILTLRAVAIPIVCGNTVVLKTSEVSPRIQALLVEAGLPRGVLNCISTSKDDAPARTTEIIAHPVVRKVNFTGSDVVGRIIAREAGKYLKPCVFELGGKAPVVVSSHGASCDEDATKMLTMVL</sequence>
<dbReference type="InterPro" id="IPR050740">
    <property type="entry name" value="Aldehyde_DH_Superfamily"/>
</dbReference>
<evidence type="ECO:0000256" key="1">
    <source>
        <dbReference type="ARBA" id="ARBA00023002"/>
    </source>
</evidence>
<comment type="similarity">
    <text evidence="3">Belongs to the aldehyde dehydrogenase family.</text>
</comment>
<dbReference type="Gene3D" id="3.40.605.10">
    <property type="entry name" value="Aldehyde Dehydrogenase, Chain A, domain 1"/>
    <property type="match status" value="1"/>
</dbReference>
<dbReference type="Proteomes" id="UP001215151">
    <property type="component" value="Unassembled WGS sequence"/>
</dbReference>
<feature type="active site" evidence="2">
    <location>
        <position position="249"/>
    </location>
</feature>
<reference evidence="5" key="1">
    <citation type="submission" date="2022-11" db="EMBL/GenBank/DDBJ databases">
        <title>Genome Sequence of Cubamyces cubensis.</title>
        <authorList>
            <person name="Buettner E."/>
        </authorList>
    </citation>
    <scope>NUCLEOTIDE SEQUENCE</scope>
    <source>
        <strain evidence="5">MPL-01</strain>
    </source>
</reference>
<dbReference type="Pfam" id="PF00171">
    <property type="entry name" value="Aldedh"/>
    <property type="match status" value="1"/>
</dbReference>
<dbReference type="InterPro" id="IPR015590">
    <property type="entry name" value="Aldehyde_DH_dom"/>
</dbReference>
<organism evidence="5 6">
    <name type="scientific">Trametes cubensis</name>
    <dbReference type="NCBI Taxonomy" id="1111947"/>
    <lineage>
        <taxon>Eukaryota</taxon>
        <taxon>Fungi</taxon>
        <taxon>Dikarya</taxon>
        <taxon>Basidiomycota</taxon>
        <taxon>Agaricomycotina</taxon>
        <taxon>Agaricomycetes</taxon>
        <taxon>Polyporales</taxon>
        <taxon>Polyporaceae</taxon>
        <taxon>Trametes</taxon>
    </lineage>
</organism>
<protein>
    <recommendedName>
        <fullName evidence="4">Aldehyde dehydrogenase domain-containing protein</fullName>
    </recommendedName>
</protein>
<keyword evidence="6" id="KW-1185">Reference proteome</keyword>
<dbReference type="AlphaFoldDB" id="A0AAD7X4G9"/>
<dbReference type="SUPFAM" id="SSF53720">
    <property type="entry name" value="ALDH-like"/>
    <property type="match status" value="1"/>
</dbReference>
<evidence type="ECO:0000313" key="6">
    <source>
        <dbReference type="Proteomes" id="UP001215151"/>
    </source>
</evidence>
<proteinExistence type="inferred from homology"/>
<dbReference type="PROSITE" id="PS00687">
    <property type="entry name" value="ALDEHYDE_DEHYDR_GLU"/>
    <property type="match status" value="1"/>
</dbReference>
<dbReference type="GO" id="GO:0009450">
    <property type="term" value="P:gamma-aminobutyric acid catabolic process"/>
    <property type="evidence" value="ECO:0007669"/>
    <property type="project" value="TreeGrafter"/>
</dbReference>
<comment type="caution">
    <text evidence="5">The sequence shown here is derived from an EMBL/GenBank/DDBJ whole genome shotgun (WGS) entry which is preliminary data.</text>
</comment>
<accession>A0AAD7X4G9</accession>
<dbReference type="PANTHER" id="PTHR43353">
    <property type="entry name" value="SUCCINATE-SEMIALDEHYDE DEHYDROGENASE, MITOCHONDRIAL"/>
    <property type="match status" value="1"/>
</dbReference>
<dbReference type="PANTHER" id="PTHR43353:SF6">
    <property type="entry name" value="CYTOPLASMIC ALDEHYDE DEHYDROGENASE (EUROFUNG)"/>
    <property type="match status" value="1"/>
</dbReference>
<evidence type="ECO:0000313" key="5">
    <source>
        <dbReference type="EMBL" id="KAJ8454558.1"/>
    </source>
</evidence>
<dbReference type="EMBL" id="JAPEVG010000941">
    <property type="protein sequence ID" value="KAJ8454558.1"/>
    <property type="molecule type" value="Genomic_DNA"/>
</dbReference>
<gene>
    <name evidence="5" type="ORF">ONZ51_g12960</name>
</gene>
<name>A0AAD7X4G9_9APHY</name>